<dbReference type="Pfam" id="PF00754">
    <property type="entry name" value="F5_F8_type_C"/>
    <property type="match status" value="1"/>
</dbReference>
<dbReference type="Pfam" id="PF03629">
    <property type="entry name" value="SASA"/>
    <property type="match status" value="1"/>
</dbReference>
<dbReference type="SUPFAM" id="SSF49785">
    <property type="entry name" value="Galactose-binding domain-like"/>
    <property type="match status" value="2"/>
</dbReference>
<dbReference type="Pfam" id="PF02018">
    <property type="entry name" value="CBM_4_9"/>
    <property type="match status" value="1"/>
</dbReference>
<dbReference type="InterPro" id="IPR008979">
    <property type="entry name" value="Galactose-bd-like_sf"/>
</dbReference>
<dbReference type="AlphaFoldDB" id="A0AA96LKY1"/>
<dbReference type="PANTHER" id="PTHR31988">
    <property type="entry name" value="ESTERASE, PUTATIVE (DUF303)-RELATED"/>
    <property type="match status" value="1"/>
</dbReference>
<sequence length="661" mass="69526">MRLRFIYVSLMAAAILALGALLQVAPVALAADTISISTPGSYTVIQRDDTNSASVVIKGNYSAGTYTAIQAQAVLMSGGNGVPVGWTTIVANPASAGGNYSGSLKLSAGGWYQLQVQLLSGSSVVATATVNKIGVGEVFLAAGQSNSANCGETKVTPADDRVAAMNYNTGGWAFGADPLPGADCSGGSPWTGMAELLHETLQVPIGLISTGKGSTSVLDWQPGGTLYPRISAALSKVGPKGIRAALWHQGEGDLSTDPAVYEAKLTNVINQSRTDGGWSIPWGIAQTGDAFDKNNQSLRDPAQVAAIAASQQKTFTDVANTFLGPNTNLLDAAWRYKNVDSNHPDGIWIHFNENGLREHGRQWYAILMNKYWPGFVLNDLAVRKTASASSELDSSRTAYKAIDGYTTSTGWSAASGKGAGEWLQIDFGAPTTINRTAVTEGATNITDYKIQTWNGSSWIDAVSGTTLGIGEQLDTFNPVTTSKVRLYVTGVVSGKTAAIRAFKVFNSATSAANLVQNAGLESGSLSSWSVWVPAGGSTTSAKVEAGGHSGTYRGVHYASGAPYRVSTYQNFTGLGSGLYTVKAWVMSTDNQTVSPILIVRDKSGGNVLAQTDINTVANSSTWTQITISNVNVTGTTAEVEFYSNGDAGQWIRFDDVVFYRQ</sequence>
<dbReference type="InterPro" id="IPR005181">
    <property type="entry name" value="SASA"/>
</dbReference>
<keyword evidence="5" id="KW-1185">Reference proteome</keyword>
<dbReference type="PANTHER" id="PTHR31988:SF19">
    <property type="entry name" value="9-O-ACETYL-N-ACETYLNEURAMINIC ACID DEACETYLASE-RELATED"/>
    <property type="match status" value="1"/>
</dbReference>
<dbReference type="InterPro" id="IPR036514">
    <property type="entry name" value="SGNH_hydro_sf"/>
</dbReference>
<feature type="domain" description="F5/8 type C" evidence="3">
    <location>
        <begin position="370"/>
        <end position="507"/>
    </location>
</feature>
<dbReference type="Gene3D" id="2.60.120.260">
    <property type="entry name" value="Galactose-binding domain-like"/>
    <property type="match status" value="2"/>
</dbReference>
<organism evidence="4 5">
    <name type="scientific">Paenibacillus roseopurpureus</name>
    <dbReference type="NCBI Taxonomy" id="2918901"/>
    <lineage>
        <taxon>Bacteria</taxon>
        <taxon>Bacillati</taxon>
        <taxon>Bacillota</taxon>
        <taxon>Bacilli</taxon>
        <taxon>Bacillales</taxon>
        <taxon>Paenibacillaceae</taxon>
        <taxon>Paenibacillus</taxon>
    </lineage>
</organism>
<feature type="chain" id="PRO_5041650606" evidence="2">
    <location>
        <begin position="31"/>
        <end position="661"/>
    </location>
</feature>
<gene>
    <name evidence="4" type="ORF">MJB10_17950</name>
</gene>
<evidence type="ECO:0000259" key="3">
    <source>
        <dbReference type="PROSITE" id="PS50022"/>
    </source>
</evidence>
<dbReference type="GO" id="GO:0016798">
    <property type="term" value="F:hydrolase activity, acting on glycosyl bonds"/>
    <property type="evidence" value="ECO:0007669"/>
    <property type="project" value="InterPro"/>
</dbReference>
<dbReference type="KEGG" id="proo:MJB10_17950"/>
<dbReference type="Gene3D" id="3.40.50.1110">
    <property type="entry name" value="SGNH hydrolase"/>
    <property type="match status" value="1"/>
</dbReference>
<dbReference type="EMBL" id="CP130319">
    <property type="protein sequence ID" value="WNR42991.1"/>
    <property type="molecule type" value="Genomic_DNA"/>
</dbReference>
<dbReference type="RefSeq" id="WP_314796888.1">
    <property type="nucleotide sequence ID" value="NZ_CP130319.1"/>
</dbReference>
<dbReference type="Proteomes" id="UP001304650">
    <property type="component" value="Chromosome"/>
</dbReference>
<dbReference type="PROSITE" id="PS50022">
    <property type="entry name" value="FA58C_3"/>
    <property type="match status" value="1"/>
</dbReference>
<evidence type="ECO:0000313" key="4">
    <source>
        <dbReference type="EMBL" id="WNR42991.1"/>
    </source>
</evidence>
<keyword evidence="2" id="KW-0732">Signal</keyword>
<evidence type="ECO:0000256" key="1">
    <source>
        <dbReference type="ARBA" id="ARBA00022801"/>
    </source>
</evidence>
<dbReference type="InterPro" id="IPR052940">
    <property type="entry name" value="Carb_Esterase_6"/>
</dbReference>
<proteinExistence type="predicted"/>
<evidence type="ECO:0000256" key="2">
    <source>
        <dbReference type="SAM" id="SignalP"/>
    </source>
</evidence>
<accession>A0AA96LKY1</accession>
<name>A0AA96LKY1_9BACL</name>
<dbReference type="InterPro" id="IPR003305">
    <property type="entry name" value="CenC_carb-bd"/>
</dbReference>
<feature type="signal peptide" evidence="2">
    <location>
        <begin position="1"/>
        <end position="30"/>
    </location>
</feature>
<reference evidence="4" key="1">
    <citation type="submission" date="2022-02" db="EMBL/GenBank/DDBJ databases">
        <title>Paenibacillus sp. MBLB1832 Whole Genome Shotgun Sequencing.</title>
        <authorList>
            <person name="Hwang C.Y."/>
            <person name="Cho E.-S."/>
            <person name="Seo M.-J."/>
        </authorList>
    </citation>
    <scope>NUCLEOTIDE SEQUENCE</scope>
    <source>
        <strain evidence="4">MBLB1832</strain>
    </source>
</reference>
<dbReference type="SUPFAM" id="SSF52266">
    <property type="entry name" value="SGNH hydrolase"/>
    <property type="match status" value="1"/>
</dbReference>
<evidence type="ECO:0000313" key="5">
    <source>
        <dbReference type="Proteomes" id="UP001304650"/>
    </source>
</evidence>
<dbReference type="InterPro" id="IPR000421">
    <property type="entry name" value="FA58C"/>
</dbReference>
<keyword evidence="1" id="KW-0378">Hydrolase</keyword>
<protein>
    <submittedName>
        <fullName evidence="4">Sialate O-acetylesterase</fullName>
    </submittedName>
</protein>